<accession>A0A412VF38</accession>
<evidence type="ECO:0000256" key="1">
    <source>
        <dbReference type="SAM" id="Coils"/>
    </source>
</evidence>
<dbReference type="InterPro" id="IPR027417">
    <property type="entry name" value="P-loop_NTPase"/>
</dbReference>
<reference evidence="3 4" key="1">
    <citation type="submission" date="2018-08" db="EMBL/GenBank/DDBJ databases">
        <title>A genome reference for cultivated species of the human gut microbiota.</title>
        <authorList>
            <person name="Zou Y."/>
            <person name="Xue W."/>
            <person name="Luo G."/>
        </authorList>
    </citation>
    <scope>NUCLEOTIDE SEQUENCE [LARGE SCALE GENOMIC DNA]</scope>
    <source>
        <strain evidence="3 4">AF14-7</strain>
    </source>
</reference>
<protein>
    <submittedName>
        <fullName evidence="3">DUF3732 domain-containing protein</fullName>
    </submittedName>
</protein>
<dbReference type="RefSeq" id="WP_117811729.1">
    <property type="nucleotide sequence ID" value="NZ_JAQCUV010000097.1"/>
</dbReference>
<proteinExistence type="predicted"/>
<dbReference type="InterPro" id="IPR022205">
    <property type="entry name" value="DUF3732"/>
</dbReference>
<organism evidence="3 4">
    <name type="scientific">Bacteroides xylanisolvens</name>
    <dbReference type="NCBI Taxonomy" id="371601"/>
    <lineage>
        <taxon>Bacteria</taxon>
        <taxon>Pseudomonadati</taxon>
        <taxon>Bacteroidota</taxon>
        <taxon>Bacteroidia</taxon>
        <taxon>Bacteroidales</taxon>
        <taxon>Bacteroidaceae</taxon>
        <taxon>Bacteroides</taxon>
    </lineage>
</organism>
<evidence type="ECO:0000313" key="4">
    <source>
        <dbReference type="Proteomes" id="UP000283369"/>
    </source>
</evidence>
<dbReference type="Pfam" id="PF12532">
    <property type="entry name" value="DUF3732"/>
    <property type="match status" value="1"/>
</dbReference>
<dbReference type="GO" id="GO:0016887">
    <property type="term" value="F:ATP hydrolysis activity"/>
    <property type="evidence" value="ECO:0007669"/>
    <property type="project" value="InterPro"/>
</dbReference>
<evidence type="ECO:0000313" key="3">
    <source>
        <dbReference type="EMBL" id="RGV04202.1"/>
    </source>
</evidence>
<name>A0A412VF38_9BACE</name>
<feature type="domain" description="Rad50/SbcC-type AAA" evidence="2">
    <location>
        <begin position="2"/>
        <end position="238"/>
    </location>
</feature>
<dbReference type="GO" id="GO:0006302">
    <property type="term" value="P:double-strand break repair"/>
    <property type="evidence" value="ECO:0007669"/>
    <property type="project" value="InterPro"/>
</dbReference>
<dbReference type="SUPFAM" id="SSF52540">
    <property type="entry name" value="P-loop containing nucleoside triphosphate hydrolases"/>
    <property type="match status" value="1"/>
</dbReference>
<keyword evidence="1" id="KW-0175">Coiled coil</keyword>
<gene>
    <name evidence="3" type="ORF">DWW25_24290</name>
</gene>
<feature type="coiled-coil region" evidence="1">
    <location>
        <begin position="359"/>
        <end position="421"/>
    </location>
</feature>
<feature type="coiled-coil region" evidence="1">
    <location>
        <begin position="198"/>
        <end position="228"/>
    </location>
</feature>
<feature type="coiled-coil region" evidence="1">
    <location>
        <begin position="277"/>
        <end position="304"/>
    </location>
</feature>
<dbReference type="EMBL" id="QRYV01000092">
    <property type="protein sequence ID" value="RGV04202.1"/>
    <property type="molecule type" value="Genomic_DNA"/>
</dbReference>
<evidence type="ECO:0000259" key="2">
    <source>
        <dbReference type="Pfam" id="PF13476"/>
    </source>
</evidence>
<dbReference type="AlphaFoldDB" id="A0A412VF38"/>
<dbReference type="Pfam" id="PF13476">
    <property type="entry name" value="AAA_23"/>
    <property type="match status" value="1"/>
</dbReference>
<sequence>MQIKNIILYKDAEHQRVLSFELGKVNIITGESKSGKTALINIVDYCLGSRECKIADGVIRDNVHWFAITIVFEDQEQYIVARLNPNVKSVSTISEIFLLKVNDDEIPDFASLHNNSNISALKLFLTRKLGIAENLQIPDNNTREPLEVNFGHSRLFCFQPQTLIAQQDYLFYKQTEPFVPQAIKDSLPYFLGAIREDCLKIEQEITQKKKELNRLVREKNEAEKIHAEGVSMAFSLIEEAKQIGILDKTFKQEQIKDAMKTLDSIKDWEYQENKISIEGENSTLKKLVNERSEYKIELGRLEDTISATKTFLKNNFQYSGEVEQQKVRLESIGLFSDSENNEYICPLCNSSLNVPIPSITAIQTSLSNLKKSLEETTREKPRLNKYLQELINKADVIKEKIQNIENAITALYTEQENARRLRDLNLRRGKVIGRISLFLESIDFTEDKSIDDKINTLKQDIARLSDMIDKETKEEKLFSIINKINLHMSNWVNDLDVEYENALIRFDLSKLTLIADTVNKSIPLSQLGSGANWVSYHLLIHFGLHEHFIQLNRPVPRFLMIDQPTQVYFPPEKDIQNNGQIQESSDEIAVKKMFDFIINKTDSFDSKFQVIITDHAYLNDEKFKNCVREIWRNGDKLIPQSWLEL</sequence>
<dbReference type="Gene3D" id="3.40.50.300">
    <property type="entry name" value="P-loop containing nucleotide triphosphate hydrolases"/>
    <property type="match status" value="1"/>
</dbReference>
<comment type="caution">
    <text evidence="3">The sequence shown here is derived from an EMBL/GenBank/DDBJ whole genome shotgun (WGS) entry which is preliminary data.</text>
</comment>
<dbReference type="Proteomes" id="UP000283369">
    <property type="component" value="Unassembled WGS sequence"/>
</dbReference>
<dbReference type="InterPro" id="IPR038729">
    <property type="entry name" value="Rad50/SbcC_AAA"/>
</dbReference>